<dbReference type="EMBL" id="JAXOVC010000006">
    <property type="protein sequence ID" value="KAK4500362.1"/>
    <property type="molecule type" value="Genomic_DNA"/>
</dbReference>
<dbReference type="SUPFAM" id="SSF54427">
    <property type="entry name" value="NTF2-like"/>
    <property type="match status" value="1"/>
</dbReference>
<dbReference type="Gene3D" id="3.30.70.100">
    <property type="match status" value="1"/>
</dbReference>
<dbReference type="InterPro" id="IPR032710">
    <property type="entry name" value="NTF2-like_dom_sf"/>
</dbReference>
<evidence type="ECO:0000313" key="2">
    <source>
        <dbReference type="EMBL" id="KAK4500362.1"/>
    </source>
</evidence>
<feature type="region of interest" description="Disordered" evidence="1">
    <location>
        <begin position="289"/>
        <end position="321"/>
    </location>
</feature>
<organism evidence="2 3">
    <name type="scientific">Zasmidium cellare</name>
    <name type="common">Wine cellar mold</name>
    <name type="synonym">Racodium cellare</name>
    <dbReference type="NCBI Taxonomy" id="395010"/>
    <lineage>
        <taxon>Eukaryota</taxon>
        <taxon>Fungi</taxon>
        <taxon>Dikarya</taxon>
        <taxon>Ascomycota</taxon>
        <taxon>Pezizomycotina</taxon>
        <taxon>Dothideomycetes</taxon>
        <taxon>Dothideomycetidae</taxon>
        <taxon>Mycosphaerellales</taxon>
        <taxon>Mycosphaerellaceae</taxon>
        <taxon>Zasmidium</taxon>
    </lineage>
</organism>
<accession>A0ABR0EFU2</accession>
<dbReference type="PANTHER" id="PTHR40257">
    <property type="match status" value="1"/>
</dbReference>
<dbReference type="PANTHER" id="PTHR40257:SF1">
    <property type="entry name" value="DUF1330 DOMAIN-CONTAINING PROTEIN"/>
    <property type="match status" value="1"/>
</dbReference>
<sequence length="484" mass="54121">MTSLEADKTAIETRYREYCNACQSGHLEKLTEFWSLPASFTVDFGGPDSVCKIVEDPAELEKLYSTEFGSSTGVDKTTIDTSEVTFFGERLATIETTLRHTVKGELHDRQHATETRGSSGVSKYADGDAASPAAFHPPSTALDDHPLGRACSTWLRKTQYFIITIANKSFHTQPLLTMSGSVKCTIHLLSLKKGADLDLPKIISTIQTNDLPGFLIRGIPYGWVHKPHTLDRDPLLTEDWNFFFLTKSPELYHGGYVAQFIERHVSVTVDIPKTQADALEEKAKRNGVYGLSQDDMPKANPKTPALPVEWGDPSSPERKHKIPKEKIVDSKSTSLRPGELYLDDKMAQFLSTAEPDTIRGKPICFFNLFKYANGDRSVHDSYMNGFKEKFGPDAGAEVKFMGPVQDRLGVNGSHGDHGQQTWDDANLVQYDSIWHYAYMLSTDVYQELNQEKMRGLEDTCILLISEVGWQESIPKIPSETITLK</sequence>
<gene>
    <name evidence="2" type="ORF">PRZ48_008551</name>
</gene>
<protein>
    <submittedName>
        <fullName evidence="2">Uncharacterized protein</fullName>
    </submittedName>
</protein>
<evidence type="ECO:0000313" key="3">
    <source>
        <dbReference type="Proteomes" id="UP001305779"/>
    </source>
</evidence>
<comment type="caution">
    <text evidence="2">The sequence shown here is derived from an EMBL/GenBank/DDBJ whole genome shotgun (WGS) entry which is preliminary data.</text>
</comment>
<name>A0ABR0EFU2_ZASCE</name>
<proteinExistence type="predicted"/>
<reference evidence="2 3" key="1">
    <citation type="journal article" date="2023" name="G3 (Bethesda)">
        <title>A chromosome-level genome assembly of Zasmidium syzygii isolated from banana leaves.</title>
        <authorList>
            <person name="van Westerhoven A.C."/>
            <person name="Mehrabi R."/>
            <person name="Talebi R."/>
            <person name="Steentjes M.B.F."/>
            <person name="Corcolon B."/>
            <person name="Chong P.A."/>
            <person name="Kema G.H.J."/>
            <person name="Seidl M.F."/>
        </authorList>
    </citation>
    <scope>NUCLEOTIDE SEQUENCE [LARGE SCALE GENOMIC DNA]</scope>
    <source>
        <strain evidence="2 3">P124</strain>
    </source>
</reference>
<evidence type="ECO:0000256" key="1">
    <source>
        <dbReference type="SAM" id="MobiDB-lite"/>
    </source>
</evidence>
<dbReference type="Proteomes" id="UP001305779">
    <property type="component" value="Unassembled WGS sequence"/>
</dbReference>
<keyword evidence="3" id="KW-1185">Reference proteome</keyword>